<evidence type="ECO:0000313" key="2">
    <source>
        <dbReference type="Proteomes" id="UP001163324"/>
    </source>
</evidence>
<gene>
    <name evidence="1" type="ORF">N3K66_006666</name>
</gene>
<organism evidence="1 2">
    <name type="scientific">Trichothecium roseum</name>
    <dbReference type="NCBI Taxonomy" id="47278"/>
    <lineage>
        <taxon>Eukaryota</taxon>
        <taxon>Fungi</taxon>
        <taxon>Dikarya</taxon>
        <taxon>Ascomycota</taxon>
        <taxon>Pezizomycotina</taxon>
        <taxon>Sordariomycetes</taxon>
        <taxon>Hypocreomycetidae</taxon>
        <taxon>Hypocreales</taxon>
        <taxon>Hypocreales incertae sedis</taxon>
        <taxon>Trichothecium</taxon>
    </lineage>
</organism>
<name>A0ACC0UX72_9HYPO</name>
<protein>
    <submittedName>
        <fullName evidence="1">Uncharacterized protein</fullName>
    </submittedName>
</protein>
<comment type="caution">
    <text evidence="1">The sequence shown here is derived from an EMBL/GenBank/DDBJ whole genome shotgun (WGS) entry which is preliminary data.</text>
</comment>
<evidence type="ECO:0000313" key="1">
    <source>
        <dbReference type="EMBL" id="KAI9898306.1"/>
    </source>
</evidence>
<dbReference type="EMBL" id="CM047945">
    <property type="protein sequence ID" value="KAI9898306.1"/>
    <property type="molecule type" value="Genomic_DNA"/>
</dbReference>
<dbReference type="Proteomes" id="UP001163324">
    <property type="component" value="Chromosome 6"/>
</dbReference>
<proteinExistence type="predicted"/>
<accession>A0ACC0UX72</accession>
<reference evidence="1" key="1">
    <citation type="submission" date="2022-10" db="EMBL/GenBank/DDBJ databases">
        <title>Complete Genome of Trichothecium roseum strain YXFP-22015, a Plant Pathogen Isolated from Citrus.</title>
        <authorList>
            <person name="Wang Y."/>
            <person name="Zhu L."/>
        </authorList>
    </citation>
    <scope>NUCLEOTIDE SEQUENCE</scope>
    <source>
        <strain evidence="1">YXFP-22015</strain>
    </source>
</reference>
<keyword evidence="2" id="KW-1185">Reference proteome</keyword>
<sequence>MKSTGAGDIRTTRKNDTSNSDAFILSIRRGGNCPNSLEVLQQLLQPRDDLKPYLVTSLPKKASPATKRIIDSFGQGSPVDFGYCQFRENHTEPACSWIIRSEDTGSRTLVNYNELPEITTREFEAVVNSFDGDQETWWHFEGRNIETAIESVQVIRRVLPGAKVSVEVEKPAREGLKELAAIADVVFYSRSWAEGNGYSSADNCLKGEAQSGLYTA</sequence>